<accession>A0A846S4G8</accession>
<dbReference type="GO" id="GO:0032787">
    <property type="term" value="P:monocarboxylic acid metabolic process"/>
    <property type="evidence" value="ECO:0007669"/>
    <property type="project" value="UniProtKB-ARBA"/>
</dbReference>
<dbReference type="PROSITE" id="PS00061">
    <property type="entry name" value="ADH_SHORT"/>
    <property type="match status" value="1"/>
</dbReference>
<dbReference type="Proteomes" id="UP000576792">
    <property type="component" value="Unassembled WGS sequence"/>
</dbReference>
<dbReference type="RefSeq" id="WP_167950282.1">
    <property type="nucleotide sequence ID" value="NZ_BAAAPQ010000026.1"/>
</dbReference>
<dbReference type="InterPro" id="IPR050259">
    <property type="entry name" value="SDR"/>
</dbReference>
<dbReference type="FunFam" id="3.40.50.720:FF:000084">
    <property type="entry name" value="Short-chain dehydrogenase reductase"/>
    <property type="match status" value="1"/>
</dbReference>
<evidence type="ECO:0000256" key="2">
    <source>
        <dbReference type="ARBA" id="ARBA00023002"/>
    </source>
</evidence>
<evidence type="ECO:0000256" key="1">
    <source>
        <dbReference type="ARBA" id="ARBA00006484"/>
    </source>
</evidence>
<evidence type="ECO:0000313" key="4">
    <source>
        <dbReference type="Proteomes" id="UP000576792"/>
    </source>
</evidence>
<evidence type="ECO:0000313" key="3">
    <source>
        <dbReference type="EMBL" id="NJC56402.1"/>
    </source>
</evidence>
<dbReference type="PRINTS" id="PR00081">
    <property type="entry name" value="GDHRDH"/>
</dbReference>
<dbReference type="InterPro" id="IPR002347">
    <property type="entry name" value="SDR_fam"/>
</dbReference>
<dbReference type="CDD" id="cd05233">
    <property type="entry name" value="SDR_c"/>
    <property type="match status" value="1"/>
</dbReference>
<dbReference type="PANTHER" id="PTHR42879:SF2">
    <property type="entry name" value="3-OXOACYL-[ACYL-CARRIER-PROTEIN] REDUCTASE FABG"/>
    <property type="match status" value="1"/>
</dbReference>
<organism evidence="3 4">
    <name type="scientific">Brevibacterium marinum</name>
    <dbReference type="NCBI Taxonomy" id="418643"/>
    <lineage>
        <taxon>Bacteria</taxon>
        <taxon>Bacillati</taxon>
        <taxon>Actinomycetota</taxon>
        <taxon>Actinomycetes</taxon>
        <taxon>Micrococcales</taxon>
        <taxon>Brevibacteriaceae</taxon>
        <taxon>Brevibacterium</taxon>
    </lineage>
</organism>
<dbReference type="EMBL" id="JAATJN010000001">
    <property type="protein sequence ID" value="NJC56402.1"/>
    <property type="molecule type" value="Genomic_DNA"/>
</dbReference>
<name>A0A846S4G8_9MICO</name>
<sequence length="266" mass="28341">MDLNIRGRKALVTGADSGIGLATARLLLAEGATVIMTDRDPDALVHAVEQVPDVDNRPYAFAADVTDAADIARLAQQVEDAVGDLDILINVAGIHGAGGLFHEISQDGWDHTIDVDLMGPVRVTRAFLPGLRRGGWGRIVFVSSEDAVQPYDDELPYCAAKAGLLSLAKGLSRTYASEGLLVNTVSPAFIESPMTDEMMSQRAESLGATFDEAIASFLQEERPFMELGRRGQPDEVANVIAFLCSDAASFVNGSNYRVDSGSVATI</sequence>
<dbReference type="Gene3D" id="3.40.50.720">
    <property type="entry name" value="NAD(P)-binding Rossmann-like Domain"/>
    <property type="match status" value="1"/>
</dbReference>
<comment type="similarity">
    <text evidence="1">Belongs to the short-chain dehydrogenases/reductases (SDR) family.</text>
</comment>
<protein>
    <submittedName>
        <fullName evidence="3">NAD(P)-dependent dehydrogenase (Short-subunit alcohol dehydrogenase family)</fullName>
    </submittedName>
</protein>
<dbReference type="GO" id="GO:0016491">
    <property type="term" value="F:oxidoreductase activity"/>
    <property type="evidence" value="ECO:0007669"/>
    <property type="project" value="UniProtKB-KW"/>
</dbReference>
<gene>
    <name evidence="3" type="ORF">BKA07_001437</name>
</gene>
<dbReference type="PRINTS" id="PR00080">
    <property type="entry name" value="SDRFAMILY"/>
</dbReference>
<dbReference type="InterPro" id="IPR036291">
    <property type="entry name" value="NAD(P)-bd_dom_sf"/>
</dbReference>
<dbReference type="PANTHER" id="PTHR42879">
    <property type="entry name" value="3-OXOACYL-(ACYL-CARRIER-PROTEIN) REDUCTASE"/>
    <property type="match status" value="1"/>
</dbReference>
<dbReference type="Pfam" id="PF13561">
    <property type="entry name" value="adh_short_C2"/>
    <property type="match status" value="1"/>
</dbReference>
<reference evidence="3 4" key="1">
    <citation type="submission" date="2020-03" db="EMBL/GenBank/DDBJ databases">
        <title>Sequencing the genomes of 1000 actinobacteria strains.</title>
        <authorList>
            <person name="Klenk H.-P."/>
        </authorList>
    </citation>
    <scope>NUCLEOTIDE SEQUENCE [LARGE SCALE GENOMIC DNA]</scope>
    <source>
        <strain evidence="3 4">DSM 18964</strain>
    </source>
</reference>
<keyword evidence="4" id="KW-1185">Reference proteome</keyword>
<proteinExistence type="inferred from homology"/>
<dbReference type="AlphaFoldDB" id="A0A846S4G8"/>
<dbReference type="InterPro" id="IPR020904">
    <property type="entry name" value="Sc_DH/Rdtase_CS"/>
</dbReference>
<comment type="caution">
    <text evidence="3">The sequence shown here is derived from an EMBL/GenBank/DDBJ whole genome shotgun (WGS) entry which is preliminary data.</text>
</comment>
<dbReference type="SUPFAM" id="SSF51735">
    <property type="entry name" value="NAD(P)-binding Rossmann-fold domains"/>
    <property type="match status" value="1"/>
</dbReference>
<keyword evidence="2" id="KW-0560">Oxidoreductase</keyword>